<dbReference type="InterPro" id="IPR036661">
    <property type="entry name" value="Luciferase-like_sf"/>
</dbReference>
<proteinExistence type="predicted"/>
<dbReference type="PANTHER" id="PTHR30137">
    <property type="entry name" value="LUCIFERASE-LIKE MONOOXYGENASE"/>
    <property type="match status" value="1"/>
</dbReference>
<comment type="similarity">
    <text evidence="1">To bacterial alkanal monooxygenase alpha and beta chains.</text>
</comment>
<dbReference type="InterPro" id="IPR019949">
    <property type="entry name" value="CmoO-like"/>
</dbReference>
<dbReference type="GO" id="GO:0016491">
    <property type="term" value="F:oxidoreductase activity"/>
    <property type="evidence" value="ECO:0007669"/>
    <property type="project" value="UniProtKB-KW"/>
</dbReference>
<evidence type="ECO:0000259" key="2">
    <source>
        <dbReference type="Pfam" id="PF00296"/>
    </source>
</evidence>
<protein>
    <submittedName>
        <fullName evidence="3">LLM class flavin-dependent oxidoreductase</fullName>
        <ecNumber evidence="3">1.-.-.-</ecNumber>
    </submittedName>
</protein>
<dbReference type="Proteomes" id="UP001596058">
    <property type="component" value="Unassembled WGS sequence"/>
</dbReference>
<accession>A0ABW1CQ84</accession>
<evidence type="ECO:0000256" key="1">
    <source>
        <dbReference type="ARBA" id="ARBA00007789"/>
    </source>
</evidence>
<comment type="caution">
    <text evidence="3">The sequence shown here is derived from an EMBL/GenBank/DDBJ whole genome shotgun (WGS) entry which is preliminary data.</text>
</comment>
<organism evidence="3 4">
    <name type="scientific">Nonomuraea insulae</name>
    <dbReference type="NCBI Taxonomy" id="1616787"/>
    <lineage>
        <taxon>Bacteria</taxon>
        <taxon>Bacillati</taxon>
        <taxon>Actinomycetota</taxon>
        <taxon>Actinomycetes</taxon>
        <taxon>Streptosporangiales</taxon>
        <taxon>Streptosporangiaceae</taxon>
        <taxon>Nonomuraea</taxon>
    </lineage>
</organism>
<feature type="domain" description="Luciferase-like" evidence="2">
    <location>
        <begin position="1"/>
        <end position="299"/>
    </location>
</feature>
<dbReference type="PANTHER" id="PTHR30137:SF6">
    <property type="entry name" value="LUCIFERASE-LIKE MONOOXYGENASE"/>
    <property type="match status" value="1"/>
</dbReference>
<name>A0ABW1CQ84_9ACTN</name>
<evidence type="ECO:0000313" key="4">
    <source>
        <dbReference type="Proteomes" id="UP001596058"/>
    </source>
</evidence>
<dbReference type="EMBL" id="JBHSPA010000031">
    <property type="protein sequence ID" value="MFC5827885.1"/>
    <property type="molecule type" value="Genomic_DNA"/>
</dbReference>
<dbReference type="RefSeq" id="WP_379517385.1">
    <property type="nucleotide sequence ID" value="NZ_JBHSPA010000031.1"/>
</dbReference>
<dbReference type="NCBIfam" id="TIGR03558">
    <property type="entry name" value="oxido_grp_1"/>
    <property type="match status" value="1"/>
</dbReference>
<evidence type="ECO:0000313" key="3">
    <source>
        <dbReference type="EMBL" id="MFC5827885.1"/>
    </source>
</evidence>
<reference evidence="4" key="1">
    <citation type="journal article" date="2019" name="Int. J. Syst. Evol. Microbiol.">
        <title>The Global Catalogue of Microorganisms (GCM) 10K type strain sequencing project: providing services to taxonomists for standard genome sequencing and annotation.</title>
        <authorList>
            <consortium name="The Broad Institute Genomics Platform"/>
            <consortium name="The Broad Institute Genome Sequencing Center for Infectious Disease"/>
            <person name="Wu L."/>
            <person name="Ma J."/>
        </authorList>
    </citation>
    <scope>NUCLEOTIDE SEQUENCE [LARGE SCALE GENOMIC DNA]</scope>
    <source>
        <strain evidence="4">CCUG 53903</strain>
    </source>
</reference>
<dbReference type="SUPFAM" id="SSF51679">
    <property type="entry name" value="Bacterial luciferase-like"/>
    <property type="match status" value="1"/>
</dbReference>
<dbReference type="InterPro" id="IPR050766">
    <property type="entry name" value="Bact_Lucif_Oxidored"/>
</dbReference>
<dbReference type="Pfam" id="PF00296">
    <property type="entry name" value="Bac_luciferase"/>
    <property type="match status" value="1"/>
</dbReference>
<gene>
    <name evidence="3" type="ORF">ACFPZ3_28825</name>
</gene>
<dbReference type="Gene3D" id="3.20.20.30">
    <property type="entry name" value="Luciferase-like domain"/>
    <property type="match status" value="1"/>
</dbReference>
<dbReference type="EC" id="1.-.-.-" evidence="3"/>
<keyword evidence="4" id="KW-1185">Reference proteome</keyword>
<sequence>MKLSVLDQSTVAEGTSPAQALHNTIELARLADRLGYERYWVAEHHGIPSHAGPAPEILIPRIAAETTGIRVGSGGVLLPYYSPLKVAEVFRVLEALHPGRIDLGIGRAGGASPAEARAMRWDDPRDVDDFDDKLAALRAYLHEDFSAGQTPITVMPRVPSVPPVWLLGSSVRSAVAAARLGLPYAYAHFINPESTREAVEAYTKTFAGSNPRLIVGVGVYVADTEARSQRLLASHLLVRKRLFAGDIRAIPPADEAAAELARGRHPLAGEVTEWPRYFAGPPERVRGLIESLRDELGVTELIAMNMIHDHGDRLRCYQLLAEALELTSRADPATL</sequence>
<dbReference type="InterPro" id="IPR011251">
    <property type="entry name" value="Luciferase-like_dom"/>
</dbReference>
<keyword evidence="3" id="KW-0560">Oxidoreductase</keyword>